<evidence type="ECO:0008006" key="3">
    <source>
        <dbReference type="Google" id="ProtNLM"/>
    </source>
</evidence>
<evidence type="ECO:0000313" key="1">
    <source>
        <dbReference type="EMBL" id="MFB5269771.1"/>
    </source>
</evidence>
<organism evidence="1 2">
    <name type="scientific">Paenibacillus enshidis</name>
    <dbReference type="NCBI Taxonomy" id="1458439"/>
    <lineage>
        <taxon>Bacteria</taxon>
        <taxon>Bacillati</taxon>
        <taxon>Bacillota</taxon>
        <taxon>Bacilli</taxon>
        <taxon>Bacillales</taxon>
        <taxon>Paenibacillaceae</taxon>
        <taxon>Paenibacillus</taxon>
    </lineage>
</organism>
<gene>
    <name evidence="1" type="ORF">ACE41H_23735</name>
</gene>
<evidence type="ECO:0000313" key="2">
    <source>
        <dbReference type="Proteomes" id="UP001580346"/>
    </source>
</evidence>
<dbReference type="Proteomes" id="UP001580346">
    <property type="component" value="Unassembled WGS sequence"/>
</dbReference>
<reference evidence="1 2" key="1">
    <citation type="submission" date="2024-09" db="EMBL/GenBank/DDBJ databases">
        <title>Paenibacillus zeirhizospherea sp. nov., isolated from surface of the maize (Zea mays) roots in a horticulture field, Hungary.</title>
        <authorList>
            <person name="Marton D."/>
            <person name="Farkas M."/>
            <person name="Bedics A."/>
            <person name="Toth E."/>
            <person name="Tancsics A."/>
            <person name="Boka K."/>
            <person name="Maroti G."/>
            <person name="Kriszt B."/>
            <person name="Cserhati M."/>
        </authorList>
    </citation>
    <scope>NUCLEOTIDE SEQUENCE [LARGE SCALE GENOMIC DNA]</scope>
    <source>
        <strain evidence="1 2">KCTC 33519</strain>
    </source>
</reference>
<comment type="caution">
    <text evidence="1">The sequence shown here is derived from an EMBL/GenBank/DDBJ whole genome shotgun (WGS) entry which is preliminary data.</text>
</comment>
<keyword evidence="2" id="KW-1185">Reference proteome</keyword>
<accession>A0ABV5B2Y3</accession>
<dbReference type="EMBL" id="JBHHMI010000039">
    <property type="protein sequence ID" value="MFB5269771.1"/>
    <property type="molecule type" value="Genomic_DNA"/>
</dbReference>
<name>A0ABV5B2Y3_9BACL</name>
<sequence length="93" mass="10803">MSETDRQALFNEADPVAVDYFKEKFEIEIVITDHKLLPTMAVSEVSVIGHVKDHQDQYFNLSYDYKKKAVTGFSMSQEFEQALIKKGYDPYMN</sequence>
<protein>
    <recommendedName>
        <fullName evidence="3">DUF1433 domain-containing protein</fullName>
    </recommendedName>
</protein>
<dbReference type="RefSeq" id="WP_375358039.1">
    <property type="nucleotide sequence ID" value="NZ_JBHHMI010000039.1"/>
</dbReference>
<proteinExistence type="predicted"/>